<evidence type="ECO:0000313" key="1">
    <source>
        <dbReference type="EMBL" id="GAA1526358.1"/>
    </source>
</evidence>
<organism evidence="1 2">
    <name type="scientific">Dactylosporangium maewongense</name>
    <dbReference type="NCBI Taxonomy" id="634393"/>
    <lineage>
        <taxon>Bacteria</taxon>
        <taxon>Bacillati</taxon>
        <taxon>Actinomycetota</taxon>
        <taxon>Actinomycetes</taxon>
        <taxon>Micromonosporales</taxon>
        <taxon>Micromonosporaceae</taxon>
        <taxon>Dactylosporangium</taxon>
    </lineage>
</organism>
<dbReference type="Proteomes" id="UP001501470">
    <property type="component" value="Unassembled WGS sequence"/>
</dbReference>
<proteinExistence type="predicted"/>
<name>A0ABN2AUR4_9ACTN</name>
<evidence type="ECO:0000313" key="2">
    <source>
        <dbReference type="Proteomes" id="UP001501470"/>
    </source>
</evidence>
<sequence length="132" mass="13525">MIDVGEVTSAVVPFVSAAVGAYGTAVVQRVADQASDATVDGTIGVGRRVLARLFRSGRGAQIEGAVVDLAGSPADEDLAEIVRAQVRAALAQDPELAAEIARLLPARPGFTITKSNGVQVGENNTQTNHFGA</sequence>
<reference evidence="1 2" key="1">
    <citation type="journal article" date="2019" name="Int. J. Syst. Evol. Microbiol.">
        <title>The Global Catalogue of Microorganisms (GCM) 10K type strain sequencing project: providing services to taxonomists for standard genome sequencing and annotation.</title>
        <authorList>
            <consortium name="The Broad Institute Genomics Platform"/>
            <consortium name="The Broad Institute Genome Sequencing Center for Infectious Disease"/>
            <person name="Wu L."/>
            <person name="Ma J."/>
        </authorList>
    </citation>
    <scope>NUCLEOTIDE SEQUENCE [LARGE SCALE GENOMIC DNA]</scope>
    <source>
        <strain evidence="1 2">JCM 15933</strain>
    </source>
</reference>
<protein>
    <recommendedName>
        <fullName evidence="3">RHIM domain-containing protein</fullName>
    </recommendedName>
</protein>
<gene>
    <name evidence="1" type="ORF">GCM10009827_048940</name>
</gene>
<evidence type="ECO:0008006" key="3">
    <source>
        <dbReference type="Google" id="ProtNLM"/>
    </source>
</evidence>
<dbReference type="RefSeq" id="WP_344504384.1">
    <property type="nucleotide sequence ID" value="NZ_BAAAQD010000009.1"/>
</dbReference>
<accession>A0ABN2AUR4</accession>
<comment type="caution">
    <text evidence="1">The sequence shown here is derived from an EMBL/GenBank/DDBJ whole genome shotgun (WGS) entry which is preliminary data.</text>
</comment>
<dbReference type="EMBL" id="BAAAQD010000009">
    <property type="protein sequence ID" value="GAA1526358.1"/>
    <property type="molecule type" value="Genomic_DNA"/>
</dbReference>
<keyword evidence="2" id="KW-1185">Reference proteome</keyword>